<name>A0A9I9EE23_CUCME</name>
<reference evidence="2" key="1">
    <citation type="submission" date="2023-03" db="UniProtKB">
        <authorList>
            <consortium name="EnsemblPlants"/>
        </authorList>
    </citation>
    <scope>IDENTIFICATION</scope>
</reference>
<accession>A0A9I9EE23</accession>
<feature type="region of interest" description="Disordered" evidence="1">
    <location>
        <begin position="244"/>
        <end position="263"/>
    </location>
</feature>
<protein>
    <submittedName>
        <fullName evidence="2">Uncharacterized protein</fullName>
    </submittedName>
</protein>
<dbReference type="EnsemblPlants" id="MELO3C032507.2.1">
    <property type="protein sequence ID" value="MELO3C032507.2.1"/>
    <property type="gene ID" value="MELO3C032507.2"/>
</dbReference>
<evidence type="ECO:0000313" key="2">
    <source>
        <dbReference type="EnsemblPlants" id="MELO3C032507.2.1"/>
    </source>
</evidence>
<organism evidence="2">
    <name type="scientific">Cucumis melo</name>
    <name type="common">Muskmelon</name>
    <dbReference type="NCBI Taxonomy" id="3656"/>
    <lineage>
        <taxon>Eukaryota</taxon>
        <taxon>Viridiplantae</taxon>
        <taxon>Streptophyta</taxon>
        <taxon>Embryophyta</taxon>
        <taxon>Tracheophyta</taxon>
        <taxon>Spermatophyta</taxon>
        <taxon>Magnoliopsida</taxon>
        <taxon>eudicotyledons</taxon>
        <taxon>Gunneridae</taxon>
        <taxon>Pentapetalae</taxon>
        <taxon>rosids</taxon>
        <taxon>fabids</taxon>
        <taxon>Cucurbitales</taxon>
        <taxon>Cucurbitaceae</taxon>
        <taxon>Benincaseae</taxon>
        <taxon>Cucumis</taxon>
    </lineage>
</organism>
<dbReference type="AlphaFoldDB" id="A0A9I9EE23"/>
<evidence type="ECO:0000256" key="1">
    <source>
        <dbReference type="SAM" id="MobiDB-lite"/>
    </source>
</evidence>
<dbReference type="Gramene" id="MELO3C032507.2.1">
    <property type="protein sequence ID" value="MELO3C032507.2.1"/>
    <property type="gene ID" value="MELO3C032507.2"/>
</dbReference>
<proteinExistence type="predicted"/>
<sequence>MTELGYLQQLNPIFSSAINTMMRIFFKHTAELLGFNFGSLGRTDNPKTWRLDHGLLQTIEGSLTHEVLTPLSVFFSQQLTLVALPHMIRHVYLALHRVTLSSLGIGKTQWHHGDLGCFMPSDTIFLESSCLVVLTRQYIGRMSDFGRYFTPHGWVSTLANNSCIGKPSTRPATASIILVLVEISSRRDSNFNLVHYDKSRDYKQTHDYGGTLSRDPYSKASTGMRKACRLVRLNETFENESAHSQVLRKVSAGARSRSPPRPLGRVKAHFRVKAFR</sequence>